<feature type="transmembrane region" description="Helical" evidence="1">
    <location>
        <begin position="252"/>
        <end position="276"/>
    </location>
</feature>
<keyword evidence="1" id="KW-1133">Transmembrane helix</keyword>
<evidence type="ECO:0000256" key="1">
    <source>
        <dbReference type="SAM" id="Phobius"/>
    </source>
</evidence>
<keyword evidence="1" id="KW-0812">Transmembrane</keyword>
<proteinExistence type="predicted"/>
<feature type="transmembrane region" description="Helical" evidence="1">
    <location>
        <begin position="175"/>
        <end position="196"/>
    </location>
</feature>
<accession>A0A6J6UDR4</accession>
<organism evidence="2">
    <name type="scientific">freshwater metagenome</name>
    <dbReference type="NCBI Taxonomy" id="449393"/>
    <lineage>
        <taxon>unclassified sequences</taxon>
        <taxon>metagenomes</taxon>
        <taxon>ecological metagenomes</taxon>
    </lineage>
</organism>
<feature type="transmembrane region" description="Helical" evidence="1">
    <location>
        <begin position="203"/>
        <end position="225"/>
    </location>
</feature>
<evidence type="ECO:0000313" key="2">
    <source>
        <dbReference type="EMBL" id="CAB4757920.1"/>
    </source>
</evidence>
<keyword evidence="1" id="KW-0472">Membrane</keyword>
<dbReference type="AlphaFoldDB" id="A0A6J6UDR4"/>
<gene>
    <name evidence="2" type="ORF">UFOPK2844_00885</name>
</gene>
<protein>
    <submittedName>
        <fullName evidence="2">Unannotated protein</fullName>
    </submittedName>
</protein>
<reference evidence="2" key="1">
    <citation type="submission" date="2020-05" db="EMBL/GenBank/DDBJ databases">
        <authorList>
            <person name="Chiriac C."/>
            <person name="Salcher M."/>
            <person name="Ghai R."/>
            <person name="Kavagutti S V."/>
        </authorList>
    </citation>
    <scope>NUCLEOTIDE SEQUENCE</scope>
</reference>
<feature type="transmembrane region" description="Helical" evidence="1">
    <location>
        <begin position="12"/>
        <end position="38"/>
    </location>
</feature>
<dbReference type="EMBL" id="CAEZZG010000012">
    <property type="protein sequence ID" value="CAB4757920.1"/>
    <property type="molecule type" value="Genomic_DNA"/>
</dbReference>
<name>A0A6J6UDR4_9ZZZZ</name>
<sequence>MQNLFRAKRAGSVPAMAFFVLFLTLFSILGSLFLAVGIGNPIDKVTHTLWESQSLKQNAGKYLVSKTLEGATGEERKLLIKKGPQISAAVTELLGNPLLHQQIDLISNSVYVYYTSGSESEVSVDLRPIVRLAFESLKFIDPQFSSAKSEIDKIDPIRLQVQKDGPNISQVKTGLNLAVILLFILSLLMLFLYAIFAKALKDALRWVGLIIFLEGALLTTVYLVVDSLIAHQASISTESLAREALPLATHPLIAPFLTCGIIELLIGLALFIGSFLQRQKISE</sequence>